<reference evidence="3 4" key="1">
    <citation type="submission" date="2019-03" db="EMBL/GenBank/DDBJ databases">
        <title>First draft genome of Liparis tanakae, snailfish: a comprehensive survey of snailfish specific genes.</title>
        <authorList>
            <person name="Kim W."/>
            <person name="Song I."/>
            <person name="Jeong J.-H."/>
            <person name="Kim D."/>
            <person name="Kim S."/>
            <person name="Ryu S."/>
            <person name="Song J.Y."/>
            <person name="Lee S.K."/>
        </authorList>
    </citation>
    <scope>NUCLEOTIDE SEQUENCE [LARGE SCALE GENOMIC DNA]</scope>
    <source>
        <tissue evidence="3">Muscle</tissue>
    </source>
</reference>
<evidence type="ECO:0000256" key="2">
    <source>
        <dbReference type="SAM" id="SignalP"/>
    </source>
</evidence>
<sequence length="134" mass="14581">MFFVFSILLVTSRKSGCFAKLYTYLHVLQRSPYCIPLDASLCPLAVPEGDEQHLKKIRAQICKPCLSGAQLMQCRGLIALLNPRGTSTKQKGDDAAESGAASFVQPVSKNSPEVWGPHDCKKDVFAGAHTTLSQ</sequence>
<feature type="region of interest" description="Disordered" evidence="1">
    <location>
        <begin position="86"/>
        <end position="115"/>
    </location>
</feature>
<protein>
    <submittedName>
        <fullName evidence="3">Uncharacterized protein</fullName>
    </submittedName>
</protein>
<evidence type="ECO:0000256" key="1">
    <source>
        <dbReference type="SAM" id="MobiDB-lite"/>
    </source>
</evidence>
<evidence type="ECO:0000313" key="3">
    <source>
        <dbReference type="EMBL" id="TNN46175.1"/>
    </source>
</evidence>
<comment type="caution">
    <text evidence="3">The sequence shown here is derived from an EMBL/GenBank/DDBJ whole genome shotgun (WGS) entry which is preliminary data.</text>
</comment>
<dbReference type="AlphaFoldDB" id="A0A4Z2FZA5"/>
<feature type="signal peptide" evidence="2">
    <location>
        <begin position="1"/>
        <end position="19"/>
    </location>
</feature>
<dbReference type="Proteomes" id="UP000314294">
    <property type="component" value="Unassembled WGS sequence"/>
</dbReference>
<keyword evidence="4" id="KW-1185">Reference proteome</keyword>
<accession>A0A4Z2FZA5</accession>
<organism evidence="3 4">
    <name type="scientific">Liparis tanakae</name>
    <name type="common">Tanaka's snailfish</name>
    <dbReference type="NCBI Taxonomy" id="230148"/>
    <lineage>
        <taxon>Eukaryota</taxon>
        <taxon>Metazoa</taxon>
        <taxon>Chordata</taxon>
        <taxon>Craniata</taxon>
        <taxon>Vertebrata</taxon>
        <taxon>Euteleostomi</taxon>
        <taxon>Actinopterygii</taxon>
        <taxon>Neopterygii</taxon>
        <taxon>Teleostei</taxon>
        <taxon>Neoteleostei</taxon>
        <taxon>Acanthomorphata</taxon>
        <taxon>Eupercaria</taxon>
        <taxon>Perciformes</taxon>
        <taxon>Cottioidei</taxon>
        <taxon>Cottales</taxon>
        <taxon>Liparidae</taxon>
        <taxon>Liparis</taxon>
    </lineage>
</organism>
<gene>
    <name evidence="3" type="ORF">EYF80_043642</name>
</gene>
<feature type="chain" id="PRO_5021398549" evidence="2">
    <location>
        <begin position="20"/>
        <end position="134"/>
    </location>
</feature>
<keyword evidence="2" id="KW-0732">Signal</keyword>
<dbReference type="EMBL" id="SRLO01000804">
    <property type="protein sequence ID" value="TNN46175.1"/>
    <property type="molecule type" value="Genomic_DNA"/>
</dbReference>
<proteinExistence type="predicted"/>
<name>A0A4Z2FZA5_9TELE</name>
<evidence type="ECO:0000313" key="4">
    <source>
        <dbReference type="Proteomes" id="UP000314294"/>
    </source>
</evidence>